<dbReference type="CDD" id="cd00452">
    <property type="entry name" value="KDPG_aldolase"/>
    <property type="match status" value="1"/>
</dbReference>
<dbReference type="PANTHER" id="PTHR30246">
    <property type="entry name" value="2-KETO-3-DEOXY-6-PHOSPHOGLUCONATE ALDOLASE"/>
    <property type="match status" value="1"/>
</dbReference>
<dbReference type="Pfam" id="PF01081">
    <property type="entry name" value="Aldolase"/>
    <property type="match status" value="1"/>
</dbReference>
<dbReference type="GO" id="GO:0016829">
    <property type="term" value="F:lyase activity"/>
    <property type="evidence" value="ECO:0007669"/>
    <property type="project" value="UniProtKB-KW"/>
</dbReference>
<dbReference type="Gene3D" id="3.20.20.70">
    <property type="entry name" value="Aldolase class I"/>
    <property type="match status" value="1"/>
</dbReference>
<dbReference type="EMBL" id="CAFBPB010000026">
    <property type="protein sequence ID" value="CAB4999153.1"/>
    <property type="molecule type" value="Genomic_DNA"/>
</dbReference>
<keyword evidence="5" id="KW-0119">Carbohydrate metabolism</keyword>
<dbReference type="PANTHER" id="PTHR30246:SF1">
    <property type="entry name" value="2-DEHYDRO-3-DEOXY-6-PHOSPHOGALACTONATE ALDOLASE-RELATED"/>
    <property type="match status" value="1"/>
</dbReference>
<name>A0A6J7IIJ0_9ZZZZ</name>
<evidence type="ECO:0000256" key="3">
    <source>
        <dbReference type="ARBA" id="ARBA00011233"/>
    </source>
</evidence>
<dbReference type="AlphaFoldDB" id="A0A6J7IIJ0"/>
<evidence type="ECO:0000313" key="6">
    <source>
        <dbReference type="EMBL" id="CAB4930122.1"/>
    </source>
</evidence>
<dbReference type="SUPFAM" id="SSF51569">
    <property type="entry name" value="Aldolase"/>
    <property type="match status" value="1"/>
</dbReference>
<evidence type="ECO:0000256" key="2">
    <source>
        <dbReference type="ARBA" id="ARBA00006906"/>
    </source>
</evidence>
<evidence type="ECO:0000256" key="4">
    <source>
        <dbReference type="ARBA" id="ARBA00023239"/>
    </source>
</evidence>
<comment type="pathway">
    <text evidence="1">Carbohydrate acid metabolism.</text>
</comment>
<comment type="subunit">
    <text evidence="3">Homotrimer.</text>
</comment>
<protein>
    <submittedName>
        <fullName evidence="6">Unannotated protein</fullName>
    </submittedName>
</protein>
<evidence type="ECO:0000256" key="5">
    <source>
        <dbReference type="ARBA" id="ARBA00023277"/>
    </source>
</evidence>
<dbReference type="InterPro" id="IPR013785">
    <property type="entry name" value="Aldolase_TIM"/>
</dbReference>
<keyword evidence="4" id="KW-0456">Lyase</keyword>
<accession>A0A6J7IIJ0</accession>
<reference evidence="6" key="1">
    <citation type="submission" date="2020-05" db="EMBL/GenBank/DDBJ databases">
        <authorList>
            <person name="Chiriac C."/>
            <person name="Salcher M."/>
            <person name="Ghai R."/>
            <person name="Kavagutti S V."/>
        </authorList>
    </citation>
    <scope>NUCLEOTIDE SEQUENCE</scope>
</reference>
<proteinExistence type="inferred from homology"/>
<dbReference type="EMBL" id="CAFBNG010000002">
    <property type="protein sequence ID" value="CAB4930122.1"/>
    <property type="molecule type" value="Genomic_DNA"/>
</dbReference>
<dbReference type="NCBIfam" id="NF006600">
    <property type="entry name" value="PRK09140.1"/>
    <property type="match status" value="1"/>
</dbReference>
<gene>
    <name evidence="6" type="ORF">UFOPK3774_00017</name>
    <name evidence="7" type="ORF">UFOPK4049_00321</name>
</gene>
<evidence type="ECO:0000313" key="7">
    <source>
        <dbReference type="EMBL" id="CAB4999153.1"/>
    </source>
</evidence>
<organism evidence="6">
    <name type="scientific">freshwater metagenome</name>
    <dbReference type="NCBI Taxonomy" id="449393"/>
    <lineage>
        <taxon>unclassified sequences</taxon>
        <taxon>metagenomes</taxon>
        <taxon>ecological metagenomes</taxon>
    </lineage>
</organism>
<sequence>MTIEARLTSNFAKVPVVAILRGITPESALEFGQALVAGGINVIEVPLNSPEPFTSIEILRKGLSPDVVVGAGTVLSVSDVEAVAQAGGEIAVSPNCNEKVIKRAIELGLVPMPGAATVSESLTAYDCGARYIKLFPYSLLGAGYLSALKSVAPKDMKFIPVGGISLDDIAAVIKLGVSAVGLGNSLFDATVSIDDFKKRISKITAQYS</sequence>
<evidence type="ECO:0000256" key="1">
    <source>
        <dbReference type="ARBA" id="ARBA00004761"/>
    </source>
</evidence>
<dbReference type="InterPro" id="IPR000887">
    <property type="entry name" value="Aldlse_KDPG_KHG"/>
</dbReference>
<comment type="similarity">
    <text evidence="2">Belongs to the KHG/KDPG aldolase family.</text>
</comment>